<sequence length="16" mass="1842">MRNVTGQFGAWSLDEM</sequence>
<reference evidence="1" key="1">
    <citation type="submission" date="2014-09" db="EMBL/GenBank/DDBJ databases">
        <authorList>
            <person name="Magalhaes I.L.F."/>
            <person name="Oliveira U."/>
            <person name="Santos F.R."/>
            <person name="Vidigal T.H.D.A."/>
            <person name="Brescovit A.D."/>
            <person name="Santos A.J."/>
        </authorList>
    </citation>
    <scope>NUCLEOTIDE SEQUENCE</scope>
    <source>
        <tissue evidence="1">Shoot tissue taken approximately 20 cm above the soil surface</tissue>
    </source>
</reference>
<proteinExistence type="predicted"/>
<dbReference type="AlphaFoldDB" id="A0A0A9HS44"/>
<protein>
    <submittedName>
        <fullName evidence="1">Uncharacterized protein</fullName>
    </submittedName>
</protein>
<organism evidence="1">
    <name type="scientific">Arundo donax</name>
    <name type="common">Giant reed</name>
    <name type="synonym">Donax arundinaceus</name>
    <dbReference type="NCBI Taxonomy" id="35708"/>
    <lineage>
        <taxon>Eukaryota</taxon>
        <taxon>Viridiplantae</taxon>
        <taxon>Streptophyta</taxon>
        <taxon>Embryophyta</taxon>
        <taxon>Tracheophyta</taxon>
        <taxon>Spermatophyta</taxon>
        <taxon>Magnoliopsida</taxon>
        <taxon>Liliopsida</taxon>
        <taxon>Poales</taxon>
        <taxon>Poaceae</taxon>
        <taxon>PACMAD clade</taxon>
        <taxon>Arundinoideae</taxon>
        <taxon>Arundineae</taxon>
        <taxon>Arundo</taxon>
    </lineage>
</organism>
<evidence type="ECO:0000313" key="1">
    <source>
        <dbReference type="EMBL" id="JAE35743.1"/>
    </source>
</evidence>
<accession>A0A0A9HS44</accession>
<reference evidence="1" key="2">
    <citation type="journal article" date="2015" name="Data Brief">
        <title>Shoot transcriptome of the giant reed, Arundo donax.</title>
        <authorList>
            <person name="Barrero R.A."/>
            <person name="Guerrero F.D."/>
            <person name="Moolhuijzen P."/>
            <person name="Goolsby J.A."/>
            <person name="Tidwell J."/>
            <person name="Bellgard S.E."/>
            <person name="Bellgard M.I."/>
        </authorList>
    </citation>
    <scope>NUCLEOTIDE SEQUENCE</scope>
    <source>
        <tissue evidence="1">Shoot tissue taken approximately 20 cm above the soil surface</tissue>
    </source>
</reference>
<dbReference type="EMBL" id="GBRH01162153">
    <property type="protein sequence ID" value="JAE35743.1"/>
    <property type="molecule type" value="Transcribed_RNA"/>
</dbReference>
<name>A0A0A9HS44_ARUDO</name>